<evidence type="ECO:0000313" key="3">
    <source>
        <dbReference type="Proteomes" id="UP000184499"/>
    </source>
</evidence>
<dbReference type="AlphaFoldDB" id="A0A1L9UAB0"/>
<dbReference type="GO" id="GO:0016491">
    <property type="term" value="F:oxidoreductase activity"/>
    <property type="evidence" value="ECO:0007669"/>
    <property type="project" value="InterPro"/>
</dbReference>
<dbReference type="SUPFAM" id="SSF54909">
    <property type="entry name" value="Dimeric alpha+beta barrel"/>
    <property type="match status" value="1"/>
</dbReference>
<dbReference type="InterPro" id="IPR009799">
    <property type="entry name" value="EthD_dom"/>
</dbReference>
<evidence type="ECO:0000256" key="1">
    <source>
        <dbReference type="ARBA" id="ARBA00005986"/>
    </source>
</evidence>
<gene>
    <name evidence="2" type="ORF">ASPBRDRAFT_46787</name>
</gene>
<dbReference type="NCBIfam" id="TIGR02118">
    <property type="entry name" value="EthD family reductase"/>
    <property type="match status" value="1"/>
</dbReference>
<comment type="similarity">
    <text evidence="1">Belongs to the tpcK family.</text>
</comment>
<dbReference type="InterPro" id="IPR011008">
    <property type="entry name" value="Dimeric_a/b-barrel"/>
</dbReference>
<keyword evidence="3" id="KW-1185">Reference proteome</keyword>
<dbReference type="RefSeq" id="XP_067475827.1">
    <property type="nucleotide sequence ID" value="XM_067625710.1"/>
</dbReference>
<dbReference type="Proteomes" id="UP000184499">
    <property type="component" value="Unassembled WGS sequence"/>
</dbReference>
<dbReference type="OMA" id="PSGHDFD"/>
<proteinExistence type="inferred from homology"/>
<evidence type="ECO:0008006" key="4">
    <source>
        <dbReference type="Google" id="ProtNLM"/>
    </source>
</evidence>
<name>A0A1L9UAB0_ASPBC</name>
<sequence>MTYTVTVLYPNEVEAKYNYEYYLSHHMPLVDKHWKKYNLQGWNVLKFGPGPTEDRIPYSFGCTLFFEDERAVKRAFEGPEAGDVLGDIENFSNKQPSFLFGEQIGTGGSVGGD</sequence>
<protein>
    <recommendedName>
        <fullName evidence="4">EthD domain-containing protein</fullName>
    </recommendedName>
</protein>
<dbReference type="GeneID" id="93578198"/>
<dbReference type="Gene3D" id="3.30.70.100">
    <property type="match status" value="1"/>
</dbReference>
<dbReference type="VEuPathDB" id="FungiDB:ASPBRDRAFT_46787"/>
<dbReference type="PANTHER" id="PTHR40260">
    <property type="entry name" value="BLR8190 PROTEIN"/>
    <property type="match status" value="1"/>
</dbReference>
<organism evidence="2 3">
    <name type="scientific">Aspergillus brasiliensis (strain CBS 101740 / IMI 381727 / IBT 21946)</name>
    <dbReference type="NCBI Taxonomy" id="767769"/>
    <lineage>
        <taxon>Eukaryota</taxon>
        <taxon>Fungi</taxon>
        <taxon>Dikarya</taxon>
        <taxon>Ascomycota</taxon>
        <taxon>Pezizomycotina</taxon>
        <taxon>Eurotiomycetes</taxon>
        <taxon>Eurotiomycetidae</taxon>
        <taxon>Eurotiales</taxon>
        <taxon>Aspergillaceae</taxon>
        <taxon>Aspergillus</taxon>
        <taxon>Aspergillus subgen. Circumdati</taxon>
    </lineage>
</organism>
<dbReference type="EMBL" id="KV878690">
    <property type="protein sequence ID" value="OJJ68578.1"/>
    <property type="molecule type" value="Genomic_DNA"/>
</dbReference>
<accession>A0A1L9UAB0</accession>
<dbReference type="PANTHER" id="PTHR40260:SF2">
    <property type="entry name" value="BLR8190 PROTEIN"/>
    <property type="match status" value="1"/>
</dbReference>
<dbReference type="OrthoDB" id="4892971at2759"/>
<evidence type="ECO:0000313" key="2">
    <source>
        <dbReference type="EMBL" id="OJJ68578.1"/>
    </source>
</evidence>
<reference evidence="3" key="1">
    <citation type="journal article" date="2017" name="Genome Biol.">
        <title>Comparative genomics reveals high biological diversity and specific adaptations in the industrially and medically important fungal genus Aspergillus.</title>
        <authorList>
            <person name="de Vries R.P."/>
            <person name="Riley R."/>
            <person name="Wiebenga A."/>
            <person name="Aguilar-Osorio G."/>
            <person name="Amillis S."/>
            <person name="Uchima C.A."/>
            <person name="Anderluh G."/>
            <person name="Asadollahi M."/>
            <person name="Askin M."/>
            <person name="Barry K."/>
            <person name="Battaglia E."/>
            <person name="Bayram O."/>
            <person name="Benocci T."/>
            <person name="Braus-Stromeyer S.A."/>
            <person name="Caldana C."/>
            <person name="Canovas D."/>
            <person name="Cerqueira G.C."/>
            <person name="Chen F."/>
            <person name="Chen W."/>
            <person name="Choi C."/>
            <person name="Clum A."/>
            <person name="Dos Santos R.A."/>
            <person name="Damasio A.R."/>
            <person name="Diallinas G."/>
            <person name="Emri T."/>
            <person name="Fekete E."/>
            <person name="Flipphi M."/>
            <person name="Freyberg S."/>
            <person name="Gallo A."/>
            <person name="Gournas C."/>
            <person name="Habgood R."/>
            <person name="Hainaut M."/>
            <person name="Harispe M.L."/>
            <person name="Henrissat B."/>
            <person name="Hilden K.S."/>
            <person name="Hope R."/>
            <person name="Hossain A."/>
            <person name="Karabika E."/>
            <person name="Karaffa L."/>
            <person name="Karanyi Z."/>
            <person name="Krasevec N."/>
            <person name="Kuo A."/>
            <person name="Kusch H."/>
            <person name="LaButti K."/>
            <person name="Lagendijk E.L."/>
            <person name="Lapidus A."/>
            <person name="Levasseur A."/>
            <person name="Lindquist E."/>
            <person name="Lipzen A."/>
            <person name="Logrieco A.F."/>
            <person name="MacCabe A."/>
            <person name="Maekelae M.R."/>
            <person name="Malavazi I."/>
            <person name="Melin P."/>
            <person name="Meyer V."/>
            <person name="Mielnichuk N."/>
            <person name="Miskei M."/>
            <person name="Molnar A.P."/>
            <person name="Mule G."/>
            <person name="Ngan C.Y."/>
            <person name="Orejas M."/>
            <person name="Orosz E."/>
            <person name="Ouedraogo J.P."/>
            <person name="Overkamp K.M."/>
            <person name="Park H.-S."/>
            <person name="Perrone G."/>
            <person name="Piumi F."/>
            <person name="Punt P.J."/>
            <person name="Ram A.F."/>
            <person name="Ramon A."/>
            <person name="Rauscher S."/>
            <person name="Record E."/>
            <person name="Riano-Pachon D.M."/>
            <person name="Robert V."/>
            <person name="Roehrig J."/>
            <person name="Ruller R."/>
            <person name="Salamov A."/>
            <person name="Salih N.S."/>
            <person name="Samson R.A."/>
            <person name="Sandor E."/>
            <person name="Sanguinetti M."/>
            <person name="Schuetze T."/>
            <person name="Sepcic K."/>
            <person name="Shelest E."/>
            <person name="Sherlock G."/>
            <person name="Sophianopoulou V."/>
            <person name="Squina F.M."/>
            <person name="Sun H."/>
            <person name="Susca A."/>
            <person name="Todd R.B."/>
            <person name="Tsang A."/>
            <person name="Unkles S.E."/>
            <person name="van de Wiele N."/>
            <person name="van Rossen-Uffink D."/>
            <person name="Oliveira J.V."/>
            <person name="Vesth T.C."/>
            <person name="Visser J."/>
            <person name="Yu J.-H."/>
            <person name="Zhou M."/>
            <person name="Andersen M.R."/>
            <person name="Archer D.B."/>
            <person name="Baker S.E."/>
            <person name="Benoit I."/>
            <person name="Brakhage A.A."/>
            <person name="Braus G.H."/>
            <person name="Fischer R."/>
            <person name="Frisvad J.C."/>
            <person name="Goldman G.H."/>
            <person name="Houbraken J."/>
            <person name="Oakley B."/>
            <person name="Pocsi I."/>
            <person name="Scazzocchio C."/>
            <person name="Seiboth B."/>
            <person name="vanKuyk P.A."/>
            <person name="Wortman J."/>
            <person name="Dyer P.S."/>
            <person name="Grigoriev I.V."/>
        </authorList>
    </citation>
    <scope>NUCLEOTIDE SEQUENCE [LARGE SCALE GENOMIC DNA]</scope>
    <source>
        <strain evidence="3">CBS 101740 / IMI 381727 / IBT 21946</strain>
    </source>
</reference>